<reference evidence="2 3" key="1">
    <citation type="submission" date="2023-08" db="EMBL/GenBank/DDBJ databases">
        <title>Functional and genomic diversity of the sorghum phyllosphere microbiome.</title>
        <authorList>
            <person name="Shade A."/>
        </authorList>
    </citation>
    <scope>NUCLEOTIDE SEQUENCE [LARGE SCALE GENOMIC DNA]</scope>
    <source>
        <strain evidence="2 3">SORGH_AS_0335</strain>
    </source>
</reference>
<accession>A0ABU1I976</accession>
<dbReference type="RefSeq" id="WP_309827559.1">
    <property type="nucleotide sequence ID" value="NZ_JAVIZX010000001.1"/>
</dbReference>
<keyword evidence="3" id="KW-1185">Reference proteome</keyword>
<evidence type="ECO:0000313" key="2">
    <source>
        <dbReference type="EMBL" id="MDR6213764.1"/>
    </source>
</evidence>
<comment type="caution">
    <text evidence="2">The sequence shown here is derived from an EMBL/GenBank/DDBJ whole genome shotgun (WGS) entry which is preliminary data.</text>
</comment>
<feature type="compositionally biased region" description="Gly residues" evidence="1">
    <location>
        <begin position="88"/>
        <end position="97"/>
    </location>
</feature>
<name>A0ABU1I976_9BURK</name>
<dbReference type="EMBL" id="JAVIZX010000001">
    <property type="protein sequence ID" value="MDR6213764.1"/>
    <property type="molecule type" value="Genomic_DNA"/>
</dbReference>
<evidence type="ECO:0000313" key="3">
    <source>
        <dbReference type="Proteomes" id="UP001267710"/>
    </source>
</evidence>
<gene>
    <name evidence="2" type="ORF">QE399_001453</name>
</gene>
<proteinExistence type="predicted"/>
<evidence type="ECO:0008006" key="4">
    <source>
        <dbReference type="Google" id="ProtNLM"/>
    </source>
</evidence>
<evidence type="ECO:0000256" key="1">
    <source>
        <dbReference type="SAM" id="MobiDB-lite"/>
    </source>
</evidence>
<protein>
    <recommendedName>
        <fullName evidence="4">Fe-S oxidoreductase</fullName>
    </recommendedName>
</protein>
<sequence length="355" mass="35501">MAAPIDPPRTPLPPVARMLAEAALQRQNMLLGTERAGGASAASAFPEVPLPPGTPLPLPAPALRPPLPVPADRVSLSEQGRAGLAGDAAGGGGGGARSGPPVLARLPGGAPGPGAAGQVAGTTAALWPASGVPAPLRQLLGALVQQLTQAGSPQRVVAAQPWQAGMQGVIDGTDPGQTLPALQTWLVGHGAVRTAEGERGLSLALLVPAAWAKALPPDGAAPGAQGPSAAAPLSAPFGGRPQALASGLFALVLQPRDPAGARTSALLALDMAPWVGSAAAAAYGRDLAQLRNDPWLHMTLQQASGQWREDEEAALRRGGSEPCHTVGCPYAGRAPCEQPFCMALRTQPSQGASAS</sequence>
<feature type="region of interest" description="Disordered" evidence="1">
    <location>
        <begin position="83"/>
        <end position="118"/>
    </location>
</feature>
<feature type="compositionally biased region" description="Low complexity" evidence="1">
    <location>
        <begin position="98"/>
        <end position="108"/>
    </location>
</feature>
<organism evidence="2 3">
    <name type="scientific">Paracidovorax wautersii</name>
    <dbReference type="NCBI Taxonomy" id="1177982"/>
    <lineage>
        <taxon>Bacteria</taxon>
        <taxon>Pseudomonadati</taxon>
        <taxon>Pseudomonadota</taxon>
        <taxon>Betaproteobacteria</taxon>
        <taxon>Burkholderiales</taxon>
        <taxon>Comamonadaceae</taxon>
        <taxon>Paracidovorax</taxon>
    </lineage>
</organism>
<dbReference type="Proteomes" id="UP001267710">
    <property type="component" value="Unassembled WGS sequence"/>
</dbReference>